<evidence type="ECO:0000259" key="10">
    <source>
        <dbReference type="PROSITE" id="PS51695"/>
    </source>
</evidence>
<feature type="active site" description="Charge relay system" evidence="8">
    <location>
        <position position="323"/>
    </location>
</feature>
<dbReference type="GO" id="GO:0004252">
    <property type="term" value="F:serine-type endopeptidase activity"/>
    <property type="evidence" value="ECO:0007669"/>
    <property type="project" value="UniProtKB-UniRule"/>
</dbReference>
<evidence type="ECO:0000256" key="5">
    <source>
        <dbReference type="ARBA" id="ARBA00022825"/>
    </source>
</evidence>
<dbReference type="OrthoDB" id="409122at2759"/>
<keyword evidence="2 8" id="KW-0645">Protease</keyword>
<feature type="signal peptide" evidence="9">
    <location>
        <begin position="1"/>
        <end position="22"/>
    </location>
</feature>
<evidence type="ECO:0000256" key="6">
    <source>
        <dbReference type="ARBA" id="ARBA00022837"/>
    </source>
</evidence>
<feature type="binding site" evidence="8">
    <location>
        <position position="649"/>
    </location>
    <ligand>
        <name>Ca(2+)</name>
        <dbReference type="ChEBI" id="CHEBI:29108"/>
    </ligand>
</feature>
<dbReference type="AlphaFoldDB" id="A0A8H6ZFQ9"/>
<dbReference type="SUPFAM" id="SSF54897">
    <property type="entry name" value="Protease propeptides/inhibitors"/>
    <property type="match status" value="1"/>
</dbReference>
<organism evidence="11 12">
    <name type="scientific">Mycena sanguinolenta</name>
    <dbReference type="NCBI Taxonomy" id="230812"/>
    <lineage>
        <taxon>Eukaryota</taxon>
        <taxon>Fungi</taxon>
        <taxon>Dikarya</taxon>
        <taxon>Basidiomycota</taxon>
        <taxon>Agaricomycotina</taxon>
        <taxon>Agaricomycetes</taxon>
        <taxon>Agaricomycetidae</taxon>
        <taxon>Agaricales</taxon>
        <taxon>Marasmiineae</taxon>
        <taxon>Mycenaceae</taxon>
        <taxon>Mycena</taxon>
    </lineage>
</organism>
<keyword evidence="4 8" id="KW-0378">Hydrolase</keyword>
<evidence type="ECO:0000313" key="12">
    <source>
        <dbReference type="Proteomes" id="UP000623467"/>
    </source>
</evidence>
<proteinExistence type="predicted"/>
<protein>
    <submittedName>
        <fullName evidence="11">Alkaline serine protease AorO</fullName>
    </submittedName>
</protein>
<dbReference type="InterPro" id="IPR015366">
    <property type="entry name" value="S53_propep"/>
</dbReference>
<gene>
    <name evidence="11" type="ORF">MSAN_00430400</name>
</gene>
<dbReference type="SMART" id="SM00944">
    <property type="entry name" value="Pro-kuma_activ"/>
    <property type="match status" value="1"/>
</dbReference>
<dbReference type="InterPro" id="IPR050819">
    <property type="entry name" value="Tripeptidyl-peptidase_I"/>
</dbReference>
<dbReference type="EMBL" id="JACAZH010000002">
    <property type="protein sequence ID" value="KAF7375426.1"/>
    <property type="molecule type" value="Genomic_DNA"/>
</dbReference>
<reference evidence="11" key="1">
    <citation type="submission" date="2020-05" db="EMBL/GenBank/DDBJ databases">
        <title>Mycena genomes resolve the evolution of fungal bioluminescence.</title>
        <authorList>
            <person name="Tsai I.J."/>
        </authorList>
    </citation>
    <scope>NUCLEOTIDE SEQUENCE</scope>
    <source>
        <strain evidence="11">160909Yilan</strain>
    </source>
</reference>
<keyword evidence="5 8" id="KW-0720">Serine protease</keyword>
<dbReference type="PANTHER" id="PTHR14218">
    <property type="entry name" value="PROTEASE S8 TRIPEPTIDYL PEPTIDASE I CLN2"/>
    <property type="match status" value="1"/>
</dbReference>
<comment type="cofactor">
    <cofactor evidence="8">
        <name>Ca(2+)</name>
        <dbReference type="ChEBI" id="CHEBI:29108"/>
    </cofactor>
    <text evidence="8">Binds 1 Ca(2+) ion per subunit.</text>
</comment>
<evidence type="ECO:0000256" key="2">
    <source>
        <dbReference type="ARBA" id="ARBA00022670"/>
    </source>
</evidence>
<dbReference type="CDD" id="cd11377">
    <property type="entry name" value="Pro-peptidase_S53"/>
    <property type="match status" value="1"/>
</dbReference>
<keyword evidence="3 8" id="KW-0479">Metal-binding</keyword>
<dbReference type="InterPro" id="IPR030400">
    <property type="entry name" value="Sedolisin_dom"/>
</dbReference>
<dbReference type="Gene3D" id="3.40.50.200">
    <property type="entry name" value="Peptidase S8/S53 domain"/>
    <property type="match status" value="2"/>
</dbReference>
<comment type="caution">
    <text evidence="11">The sequence shown here is derived from an EMBL/GenBank/DDBJ whole genome shotgun (WGS) entry which is preliminary data.</text>
</comment>
<evidence type="ECO:0000256" key="3">
    <source>
        <dbReference type="ARBA" id="ARBA00022723"/>
    </source>
</evidence>
<keyword evidence="7" id="KW-0865">Zymogen</keyword>
<evidence type="ECO:0000256" key="8">
    <source>
        <dbReference type="PROSITE-ProRule" id="PRU01032"/>
    </source>
</evidence>
<dbReference type="GO" id="GO:0005576">
    <property type="term" value="C:extracellular region"/>
    <property type="evidence" value="ECO:0007669"/>
    <property type="project" value="UniProtKB-SubCell"/>
</dbReference>
<dbReference type="PROSITE" id="PS51695">
    <property type="entry name" value="SEDOLISIN"/>
    <property type="match status" value="1"/>
</dbReference>
<dbReference type="Pfam" id="PF09286">
    <property type="entry name" value="Pro-kuma_activ"/>
    <property type="match status" value="1"/>
</dbReference>
<dbReference type="SUPFAM" id="SSF52743">
    <property type="entry name" value="Subtilisin-like"/>
    <property type="match status" value="1"/>
</dbReference>
<evidence type="ECO:0000313" key="11">
    <source>
        <dbReference type="EMBL" id="KAF7375426.1"/>
    </source>
</evidence>
<dbReference type="Proteomes" id="UP000623467">
    <property type="component" value="Unassembled WGS sequence"/>
</dbReference>
<dbReference type="InterPro" id="IPR036852">
    <property type="entry name" value="Peptidase_S8/S53_dom_sf"/>
</dbReference>
<evidence type="ECO:0000256" key="9">
    <source>
        <dbReference type="SAM" id="SignalP"/>
    </source>
</evidence>
<feature type="active site" description="Charge relay system" evidence="8">
    <location>
        <position position="319"/>
    </location>
</feature>
<dbReference type="GO" id="GO:0046872">
    <property type="term" value="F:metal ion binding"/>
    <property type="evidence" value="ECO:0007669"/>
    <property type="project" value="UniProtKB-UniRule"/>
</dbReference>
<evidence type="ECO:0000256" key="1">
    <source>
        <dbReference type="ARBA" id="ARBA00004239"/>
    </source>
</evidence>
<feature type="binding site" evidence="8">
    <location>
        <position position="630"/>
    </location>
    <ligand>
        <name>Ca(2+)</name>
        <dbReference type="ChEBI" id="CHEBI:29108"/>
    </ligand>
</feature>
<evidence type="ECO:0000256" key="4">
    <source>
        <dbReference type="ARBA" id="ARBA00022801"/>
    </source>
</evidence>
<feature type="binding site" evidence="8">
    <location>
        <position position="651"/>
    </location>
    <ligand>
        <name>Ca(2+)</name>
        <dbReference type="ChEBI" id="CHEBI:29108"/>
    </ligand>
</feature>
<dbReference type="PANTHER" id="PTHR14218:SF19">
    <property type="entry name" value="SERINE PROTEASE AORO, PUTATIVE (AFU_ORTHOLOGUE AFUA_6G10250)-RELATED"/>
    <property type="match status" value="1"/>
</dbReference>
<sequence>MFLRRVFLAALGVFSICSNALAREGVEYVVHERRTTPARRWHKRDRVPGDHRLSMTFALAQPNLAHGHDLLMEISDPDSPRYGQHFTHAEIAALFAPGDDAIAAVREWLHSFDVHPERISISPDKTRIQVNSFVSEAEYLLRTEYYHYEHSDTGMINIASETYHLPTTIQRLIDFVTPGAALIGGGKARVDASRDGLDRRHFAAPGLPVIKDLPKNITKLLASKALKYCDKYITPPCIKAMYNITDTDFPDGNPPVDPNNRLGIFEFGDFYSEASLTQFFAAFGALQYPPIVPAEKPDYFSIDGALDPIFLGVPFVGTESDLDLQISYPIIWPQRVNLYQSDDDEYTLGLDTSSWKGNGFINNFLNAIDGSYCESRTDVEKAADPQYPHNVQPLGYTNNTQCGTLDPPYVISFSYGEQEVDLPESYQKRQCDEFMKLASFSHREILVWPLEELVLGMRTGVWEAETWREKVFNPDYPATCPYVTSVGATYLPPKANYTSDAEVAVTSFPSGGGFSNIYGIPEYQKDAVAAYLGYLSSQPSPYPFYGNDSAEFGTGIYNRSGRGYPDVSAVGDNIVIVADERPTMVGGTSASAPVFAAILTRINEVLLSQGKKPVGFVNPILYKNPHAFHDITVGTNAGCGTQGFSATHGWDPLTGLGTPNYPKLLKVFCDAQGGC</sequence>
<feature type="binding site" evidence="8">
    <location>
        <position position="631"/>
    </location>
    <ligand>
        <name>Ca(2+)</name>
        <dbReference type="ChEBI" id="CHEBI:29108"/>
    </ligand>
</feature>
<dbReference type="GO" id="GO:0008240">
    <property type="term" value="F:tripeptidyl-peptidase activity"/>
    <property type="evidence" value="ECO:0007669"/>
    <property type="project" value="TreeGrafter"/>
</dbReference>
<dbReference type="GO" id="GO:0006508">
    <property type="term" value="P:proteolysis"/>
    <property type="evidence" value="ECO:0007669"/>
    <property type="project" value="UniProtKB-KW"/>
</dbReference>
<feature type="domain" description="Peptidase S53" evidence="10">
    <location>
        <begin position="232"/>
        <end position="671"/>
    </location>
</feature>
<name>A0A8H6ZFQ9_9AGAR</name>
<keyword evidence="9" id="KW-0732">Signal</keyword>
<keyword evidence="12" id="KW-1185">Reference proteome</keyword>
<evidence type="ECO:0000256" key="7">
    <source>
        <dbReference type="ARBA" id="ARBA00023145"/>
    </source>
</evidence>
<feature type="active site" description="Charge relay system" evidence="8">
    <location>
        <position position="589"/>
    </location>
</feature>
<feature type="chain" id="PRO_5034604517" evidence="9">
    <location>
        <begin position="23"/>
        <end position="675"/>
    </location>
</feature>
<keyword evidence="6 8" id="KW-0106">Calcium</keyword>
<comment type="subcellular location">
    <subcellularLocation>
        <location evidence="1">Secreted</location>
        <location evidence="1">Extracellular space</location>
    </subcellularLocation>
</comment>
<dbReference type="CDD" id="cd04056">
    <property type="entry name" value="Peptidases_S53"/>
    <property type="match status" value="1"/>
</dbReference>
<accession>A0A8H6ZFQ9</accession>